<dbReference type="STRING" id="1618484.UR56_C0004G0014"/>
<evidence type="ECO:0000313" key="3">
    <source>
        <dbReference type="Proteomes" id="UP000034004"/>
    </source>
</evidence>
<dbReference type="AlphaFoldDB" id="A0A0G0BGN2"/>
<dbReference type="EMBL" id="LBPR01000004">
    <property type="protein sequence ID" value="KKP62821.1"/>
    <property type="molecule type" value="Genomic_DNA"/>
</dbReference>
<keyword evidence="1" id="KW-0812">Transmembrane</keyword>
<evidence type="ECO:0000313" key="2">
    <source>
        <dbReference type="EMBL" id="KKP62821.1"/>
    </source>
</evidence>
<dbReference type="Proteomes" id="UP000034004">
    <property type="component" value="Unassembled WGS sequence"/>
</dbReference>
<keyword evidence="1" id="KW-0472">Membrane</keyword>
<name>A0A0G0BGN2_9BACT</name>
<evidence type="ECO:0000256" key="1">
    <source>
        <dbReference type="SAM" id="Phobius"/>
    </source>
</evidence>
<keyword evidence="1" id="KW-1133">Transmembrane helix</keyword>
<reference evidence="2 3" key="1">
    <citation type="journal article" date="2015" name="Nature">
        <title>rRNA introns, odd ribosomes, and small enigmatic genomes across a large radiation of phyla.</title>
        <authorList>
            <person name="Brown C.T."/>
            <person name="Hug L.A."/>
            <person name="Thomas B.C."/>
            <person name="Sharon I."/>
            <person name="Castelle C.J."/>
            <person name="Singh A."/>
            <person name="Wilkins M.J."/>
            <person name="Williams K.H."/>
            <person name="Banfield J.F."/>
        </authorList>
    </citation>
    <scope>NUCLEOTIDE SEQUENCE [LARGE SCALE GENOMIC DNA]</scope>
</reference>
<organism evidence="2 3">
    <name type="scientific">Candidatus Roizmanbacteria bacterium GW2011_GWC2_34_23</name>
    <dbReference type="NCBI Taxonomy" id="1618484"/>
    <lineage>
        <taxon>Bacteria</taxon>
        <taxon>Candidatus Roizmaniibacteriota</taxon>
    </lineage>
</organism>
<accession>A0A0G0BGN2</accession>
<gene>
    <name evidence="2" type="ORF">UR56_C0004G0014</name>
</gene>
<proteinExistence type="predicted"/>
<comment type="caution">
    <text evidence="2">The sequence shown here is derived from an EMBL/GenBank/DDBJ whole genome shotgun (WGS) entry which is preliminary data.</text>
</comment>
<feature type="transmembrane region" description="Helical" evidence="1">
    <location>
        <begin position="6"/>
        <end position="28"/>
    </location>
</feature>
<protein>
    <submittedName>
        <fullName evidence="2">Uncharacterized protein</fullName>
    </submittedName>
</protein>
<sequence>MNNIMLFYITIGIVGIMLAIVAAANMYWGYKADTKIKKA</sequence>